<organism evidence="2 3">
    <name type="scientific">Blautia obeum</name>
    <dbReference type="NCBI Taxonomy" id="40520"/>
    <lineage>
        <taxon>Bacteria</taxon>
        <taxon>Bacillati</taxon>
        <taxon>Bacillota</taxon>
        <taxon>Clostridia</taxon>
        <taxon>Lachnospirales</taxon>
        <taxon>Lachnospiraceae</taxon>
        <taxon>Blautia</taxon>
    </lineage>
</organism>
<comment type="caution">
    <text evidence="2">The sequence shown here is derived from an EMBL/GenBank/DDBJ whole genome shotgun (WGS) entry which is preliminary data.</text>
</comment>
<dbReference type="EMBL" id="QRUH01000023">
    <property type="protein sequence ID" value="RGR44985.1"/>
    <property type="molecule type" value="Genomic_DNA"/>
</dbReference>
<evidence type="ECO:0000256" key="1">
    <source>
        <dbReference type="SAM" id="SignalP"/>
    </source>
</evidence>
<sequence>MKNKRMSFKRLLFTFMVMVCLCVPSSIVFAQTDKEMTQEADKGVPEVRFTGDVNGHEEFKFVPVARTTQEPTSKWSWSDGKYYVDGSSNYSTLYTNYYFTSVKGKKFSFSAGSSNKVKVDLVHKGTIVQTVVSSWTISAGGSKSHTITADDLGGYSNSDKFYFRFNSSPIGNRYSISGYFG</sequence>
<evidence type="ECO:0000313" key="2">
    <source>
        <dbReference type="EMBL" id="RGR44985.1"/>
    </source>
</evidence>
<name>A0A412ELB1_9FIRM</name>
<reference evidence="2 3" key="1">
    <citation type="submission" date="2018-08" db="EMBL/GenBank/DDBJ databases">
        <title>A genome reference for cultivated species of the human gut microbiota.</title>
        <authorList>
            <person name="Zou Y."/>
            <person name="Xue W."/>
            <person name="Luo G."/>
        </authorList>
    </citation>
    <scope>NUCLEOTIDE SEQUENCE [LARGE SCALE GENOMIC DNA]</scope>
    <source>
        <strain evidence="2 3">AF25-21</strain>
    </source>
</reference>
<keyword evidence="1" id="KW-0732">Signal</keyword>
<feature type="chain" id="PRO_5019574607" evidence="1">
    <location>
        <begin position="31"/>
        <end position="181"/>
    </location>
</feature>
<dbReference type="AlphaFoldDB" id="A0A412ELB1"/>
<evidence type="ECO:0000313" key="3">
    <source>
        <dbReference type="Proteomes" id="UP000285839"/>
    </source>
</evidence>
<dbReference type="RefSeq" id="WP_117963931.1">
    <property type="nucleotide sequence ID" value="NZ_QRUH01000023.1"/>
</dbReference>
<dbReference type="Proteomes" id="UP000285839">
    <property type="component" value="Unassembled WGS sequence"/>
</dbReference>
<protein>
    <submittedName>
        <fullName evidence="2">Uncharacterized protein</fullName>
    </submittedName>
</protein>
<feature type="signal peptide" evidence="1">
    <location>
        <begin position="1"/>
        <end position="30"/>
    </location>
</feature>
<gene>
    <name evidence="2" type="ORF">DWY46_17785</name>
</gene>
<proteinExistence type="predicted"/>
<accession>A0A412ELB1</accession>